<reference evidence="2" key="1">
    <citation type="submission" date="2020-10" db="EMBL/GenBank/DDBJ databases">
        <authorList>
            <person name="Gilroy R."/>
        </authorList>
    </citation>
    <scope>NUCLEOTIDE SEQUENCE</scope>
    <source>
        <strain evidence="2">CHK121-14286</strain>
    </source>
</reference>
<organism evidence="2 3">
    <name type="scientific">Candidatus Fimimonas gallinarum</name>
    <dbReference type="NCBI Taxonomy" id="2840821"/>
    <lineage>
        <taxon>Bacteria</taxon>
        <taxon>Pseudomonadati</taxon>
        <taxon>Myxococcota</taxon>
        <taxon>Myxococcia</taxon>
        <taxon>Myxococcales</taxon>
        <taxon>Cystobacterineae</taxon>
        <taxon>Myxococcaceae</taxon>
        <taxon>Myxococcaceae incertae sedis</taxon>
        <taxon>Candidatus Fimimonas</taxon>
    </lineage>
</organism>
<sequence length="80" mass="9053">MTVCQAVAKRVNRLLTERKMSQYRLEQNSGIQHGTMNSIMSARNKGVELNTVMMIAKGFNMTVIEFLDDPVFASDDLEVE</sequence>
<accession>A0A9D1E2Z5</accession>
<protein>
    <submittedName>
        <fullName evidence="2">Helix-turn-helix transcriptional regulator</fullName>
    </submittedName>
</protein>
<dbReference type="Pfam" id="PF13443">
    <property type="entry name" value="HTH_26"/>
    <property type="match status" value="1"/>
</dbReference>
<gene>
    <name evidence="2" type="ORF">IAC95_01580</name>
</gene>
<proteinExistence type="predicted"/>
<dbReference type="SUPFAM" id="SSF47413">
    <property type="entry name" value="lambda repressor-like DNA-binding domains"/>
    <property type="match status" value="1"/>
</dbReference>
<reference evidence="2" key="2">
    <citation type="journal article" date="2021" name="PeerJ">
        <title>Extensive microbial diversity within the chicken gut microbiome revealed by metagenomics and culture.</title>
        <authorList>
            <person name="Gilroy R."/>
            <person name="Ravi A."/>
            <person name="Getino M."/>
            <person name="Pursley I."/>
            <person name="Horton D.L."/>
            <person name="Alikhan N.F."/>
            <person name="Baker D."/>
            <person name="Gharbi K."/>
            <person name="Hall N."/>
            <person name="Watson M."/>
            <person name="Adriaenssens E.M."/>
            <person name="Foster-Nyarko E."/>
            <person name="Jarju S."/>
            <person name="Secka A."/>
            <person name="Antonio M."/>
            <person name="Oren A."/>
            <person name="Chaudhuri R.R."/>
            <person name="La Ragione R."/>
            <person name="Hildebrand F."/>
            <person name="Pallen M.J."/>
        </authorList>
    </citation>
    <scope>NUCLEOTIDE SEQUENCE</scope>
    <source>
        <strain evidence="2">CHK121-14286</strain>
    </source>
</reference>
<dbReference type="InterPro" id="IPR001387">
    <property type="entry name" value="Cro/C1-type_HTH"/>
</dbReference>
<evidence type="ECO:0000259" key="1">
    <source>
        <dbReference type="PROSITE" id="PS50943"/>
    </source>
</evidence>
<evidence type="ECO:0000313" key="3">
    <source>
        <dbReference type="Proteomes" id="UP000824200"/>
    </source>
</evidence>
<dbReference type="PROSITE" id="PS50943">
    <property type="entry name" value="HTH_CROC1"/>
    <property type="match status" value="1"/>
</dbReference>
<feature type="domain" description="HTH cro/C1-type" evidence="1">
    <location>
        <begin position="11"/>
        <end position="66"/>
    </location>
</feature>
<dbReference type="GO" id="GO:0003677">
    <property type="term" value="F:DNA binding"/>
    <property type="evidence" value="ECO:0007669"/>
    <property type="project" value="InterPro"/>
</dbReference>
<dbReference type="InterPro" id="IPR010982">
    <property type="entry name" value="Lambda_DNA-bd_dom_sf"/>
</dbReference>
<dbReference type="AlphaFoldDB" id="A0A9D1E2Z5"/>
<comment type="caution">
    <text evidence="2">The sequence shown here is derived from an EMBL/GenBank/DDBJ whole genome shotgun (WGS) entry which is preliminary data.</text>
</comment>
<dbReference type="EMBL" id="DVHL01000014">
    <property type="protein sequence ID" value="HIR65563.1"/>
    <property type="molecule type" value="Genomic_DNA"/>
</dbReference>
<evidence type="ECO:0000313" key="2">
    <source>
        <dbReference type="EMBL" id="HIR65563.1"/>
    </source>
</evidence>
<dbReference type="Gene3D" id="1.10.260.40">
    <property type="entry name" value="lambda repressor-like DNA-binding domains"/>
    <property type="match status" value="1"/>
</dbReference>
<name>A0A9D1E2Z5_9BACT</name>
<dbReference type="Proteomes" id="UP000824200">
    <property type="component" value="Unassembled WGS sequence"/>
</dbReference>